<reference evidence="1" key="1">
    <citation type="submission" date="2022-05" db="EMBL/GenBank/DDBJ databases">
        <authorList>
            <person name="Pankratov T."/>
        </authorList>
    </citation>
    <scope>NUCLEOTIDE SEQUENCE</scope>
    <source>
        <strain evidence="1">BP6-180914</strain>
    </source>
</reference>
<organism evidence="1 2">
    <name type="scientific">Lichenifustis flavocetrariae</name>
    <dbReference type="NCBI Taxonomy" id="2949735"/>
    <lineage>
        <taxon>Bacteria</taxon>
        <taxon>Pseudomonadati</taxon>
        <taxon>Pseudomonadota</taxon>
        <taxon>Alphaproteobacteria</taxon>
        <taxon>Hyphomicrobiales</taxon>
        <taxon>Lichenihabitantaceae</taxon>
        <taxon>Lichenifustis</taxon>
    </lineage>
</organism>
<gene>
    <name evidence="1" type="ORF">M8523_19360</name>
</gene>
<accession>A0AA41YZI7</accession>
<evidence type="ECO:0000313" key="1">
    <source>
        <dbReference type="EMBL" id="MCW6510181.1"/>
    </source>
</evidence>
<dbReference type="AlphaFoldDB" id="A0AA41YZI7"/>
<evidence type="ECO:0000313" key="2">
    <source>
        <dbReference type="Proteomes" id="UP001165667"/>
    </source>
</evidence>
<comment type="caution">
    <text evidence="1">The sequence shown here is derived from an EMBL/GenBank/DDBJ whole genome shotgun (WGS) entry which is preliminary data.</text>
</comment>
<dbReference type="RefSeq" id="WP_282586558.1">
    <property type="nucleotide sequence ID" value="NZ_JAMOIM010000014.1"/>
</dbReference>
<dbReference type="Proteomes" id="UP001165667">
    <property type="component" value="Unassembled WGS sequence"/>
</dbReference>
<sequence length="149" mass="16512">MVHQLREIRTELKGKAISVGIGWESRSPSQFKRRGLSEIPPTLAIDDVLQIQSRIIQLLKSVVESTKLEELSLDAPIIRRRALQDMSDDRLDHTLIDFEISKSANDPLAKRVKGLGLALRHMSIAKASPKLAPVSRVAIAIGDQFGKQA</sequence>
<proteinExistence type="predicted"/>
<keyword evidence="2" id="KW-1185">Reference proteome</keyword>
<name>A0AA41YZI7_9HYPH</name>
<dbReference type="EMBL" id="JAMOIM010000014">
    <property type="protein sequence ID" value="MCW6510181.1"/>
    <property type="molecule type" value="Genomic_DNA"/>
</dbReference>
<protein>
    <submittedName>
        <fullName evidence="1">Uncharacterized protein</fullName>
    </submittedName>
</protein>